<evidence type="ECO:0000313" key="5">
    <source>
        <dbReference type="Proteomes" id="UP000069940"/>
    </source>
</evidence>
<protein>
    <recommendedName>
        <fullName evidence="6">Cytoplasmic dynein intermediate chain</fullName>
    </recommendedName>
</protein>
<proteinExistence type="predicted"/>
<organism evidence="4 5">
    <name type="scientific">Aedes albopictus</name>
    <name type="common">Asian tiger mosquito</name>
    <name type="synonym">Stegomyia albopicta</name>
    <dbReference type="NCBI Taxonomy" id="7160"/>
    <lineage>
        <taxon>Eukaryota</taxon>
        <taxon>Metazoa</taxon>
        <taxon>Ecdysozoa</taxon>
        <taxon>Arthropoda</taxon>
        <taxon>Hexapoda</taxon>
        <taxon>Insecta</taxon>
        <taxon>Pterygota</taxon>
        <taxon>Neoptera</taxon>
        <taxon>Endopterygota</taxon>
        <taxon>Diptera</taxon>
        <taxon>Nematocera</taxon>
        <taxon>Culicoidea</taxon>
        <taxon>Culicidae</taxon>
        <taxon>Culicinae</taxon>
        <taxon>Aedini</taxon>
        <taxon>Aedes</taxon>
        <taxon>Stegomyia</taxon>
    </lineage>
</organism>
<keyword evidence="1" id="KW-0963">Cytoplasm</keyword>
<dbReference type="Proteomes" id="UP000069940">
    <property type="component" value="Unassembled WGS sequence"/>
</dbReference>
<keyword evidence="5" id="KW-1185">Reference proteome</keyword>
<dbReference type="EnsemblMetazoa" id="AALFPA23_018632.R27347">
    <property type="protein sequence ID" value="AALFPA23_018632.P27347"/>
    <property type="gene ID" value="AALFPA23_018632"/>
</dbReference>
<evidence type="ECO:0000313" key="4">
    <source>
        <dbReference type="EnsemblMetazoa" id="AALFPA23_018632.P27347"/>
    </source>
</evidence>
<dbReference type="InterPro" id="IPR036322">
    <property type="entry name" value="WD40_repeat_dom_sf"/>
</dbReference>
<dbReference type="PANTHER" id="PTHR12442:SF26">
    <property type="entry name" value="CYTOPLASMIC DYNEIN 2 INTERMEDIATE CHAIN 2"/>
    <property type="match status" value="1"/>
</dbReference>
<dbReference type="PANTHER" id="PTHR12442">
    <property type="entry name" value="DYNEIN INTERMEDIATE CHAIN"/>
    <property type="match status" value="1"/>
</dbReference>
<reference evidence="5" key="1">
    <citation type="journal article" date="2015" name="Proc. Natl. Acad. Sci. U.S.A.">
        <title>Genome sequence of the Asian Tiger mosquito, Aedes albopictus, reveals insights into its biology, genetics, and evolution.</title>
        <authorList>
            <person name="Chen X.G."/>
            <person name="Jiang X."/>
            <person name="Gu J."/>
            <person name="Xu M."/>
            <person name="Wu Y."/>
            <person name="Deng Y."/>
            <person name="Zhang C."/>
            <person name="Bonizzoni M."/>
            <person name="Dermauw W."/>
            <person name="Vontas J."/>
            <person name="Armbruster P."/>
            <person name="Huang X."/>
            <person name="Yang Y."/>
            <person name="Zhang H."/>
            <person name="He W."/>
            <person name="Peng H."/>
            <person name="Liu Y."/>
            <person name="Wu K."/>
            <person name="Chen J."/>
            <person name="Lirakis M."/>
            <person name="Topalis P."/>
            <person name="Van Leeuwen T."/>
            <person name="Hall A.B."/>
            <person name="Jiang X."/>
            <person name="Thorpe C."/>
            <person name="Mueller R.L."/>
            <person name="Sun C."/>
            <person name="Waterhouse R.M."/>
            <person name="Yan G."/>
            <person name="Tu Z.J."/>
            <person name="Fang X."/>
            <person name="James A.A."/>
        </authorList>
    </citation>
    <scope>NUCLEOTIDE SEQUENCE [LARGE SCALE GENOMIC DNA]</scope>
    <source>
        <strain evidence="5">Foshan</strain>
    </source>
</reference>
<dbReference type="RefSeq" id="XP_029731223.1">
    <property type="nucleotide sequence ID" value="XM_029875363.2"/>
</dbReference>
<sequence length="499" mass="55249">MNLDRFTMISNKVVEFKSTFRTGEVLRLVETSIGTDPPAPKLDAGTAPIERKDVAVQTGGSPRHTLVTCDDIKLSNWLQKIYPLVDEELSAGVTESYDVNDNFSDTTERLIIRKHQELMLKRSNPSTDGCQKLSMGAAAWLSIATRDAPLLVLSCSSYHEAWCEHTYSSITAFTPRRDTYGSVQWVELCSNPVKACIESLETNPFNKDMFAGGTVSGDVYIWHYELDLKHEQNSLSELFSETTDYGKVVDMAWMKPNPLTKDFGLLSCHSDGIVILWKVGKHVGKDKTFRISTPSASQKAIILTQILTISNSEFVVSTVDGSLLLCSITQLIPIGKGSNGSAPSSTTPISSNTKNCFAPAITELQPHSFAVTTLLKMENSRQQILVSCDLTGEVYFHDISDAINSTPTLIIKMPLPFKNKIVCSDDMRFIMSPNNNGVLDVYKIDSGSQESIESGGLQGKPNIIRFSCNGYVDPALDRRQMYLCLNNVYAKFKNLLIYV</sequence>
<evidence type="ECO:0000256" key="3">
    <source>
        <dbReference type="ARBA" id="ARBA00022737"/>
    </source>
</evidence>
<evidence type="ECO:0000256" key="1">
    <source>
        <dbReference type="ARBA" id="ARBA00022490"/>
    </source>
</evidence>
<dbReference type="Gene3D" id="2.130.10.10">
    <property type="entry name" value="YVTN repeat-like/Quinoprotein amine dehydrogenase"/>
    <property type="match status" value="1"/>
</dbReference>
<evidence type="ECO:0000256" key="2">
    <source>
        <dbReference type="ARBA" id="ARBA00022574"/>
    </source>
</evidence>
<dbReference type="GeneID" id="109424043"/>
<name>A0ABM1ZHS3_AEDAL</name>
<accession>A0ABM1ZHS3</accession>
<keyword evidence="2" id="KW-0853">WD repeat</keyword>
<evidence type="ECO:0008006" key="6">
    <source>
        <dbReference type="Google" id="ProtNLM"/>
    </source>
</evidence>
<dbReference type="InterPro" id="IPR015943">
    <property type="entry name" value="WD40/YVTN_repeat-like_dom_sf"/>
</dbReference>
<reference evidence="4" key="2">
    <citation type="submission" date="2025-05" db="UniProtKB">
        <authorList>
            <consortium name="EnsemblMetazoa"/>
        </authorList>
    </citation>
    <scope>IDENTIFICATION</scope>
    <source>
        <strain evidence="4">Foshan</strain>
    </source>
</reference>
<keyword evidence="3" id="KW-0677">Repeat</keyword>
<dbReference type="SUPFAM" id="SSF50978">
    <property type="entry name" value="WD40 repeat-like"/>
    <property type="match status" value="1"/>
</dbReference>
<dbReference type="InterPro" id="IPR050687">
    <property type="entry name" value="Dynein_IC"/>
</dbReference>